<dbReference type="EMBL" id="PTJD01000004">
    <property type="protein sequence ID" value="PPK97376.1"/>
    <property type="molecule type" value="Genomic_DNA"/>
</dbReference>
<evidence type="ECO:0000313" key="4">
    <source>
        <dbReference type="Proteomes" id="UP000239485"/>
    </source>
</evidence>
<organism evidence="3 4">
    <name type="scientific">Kineococcus xinjiangensis</name>
    <dbReference type="NCBI Taxonomy" id="512762"/>
    <lineage>
        <taxon>Bacteria</taxon>
        <taxon>Bacillati</taxon>
        <taxon>Actinomycetota</taxon>
        <taxon>Actinomycetes</taxon>
        <taxon>Kineosporiales</taxon>
        <taxon>Kineosporiaceae</taxon>
        <taxon>Kineococcus</taxon>
    </lineage>
</organism>
<proteinExistence type="predicted"/>
<feature type="signal peptide" evidence="2">
    <location>
        <begin position="1"/>
        <end position="25"/>
    </location>
</feature>
<protein>
    <recommendedName>
        <fullName evidence="5">DUF4352 domain-containing protein</fullName>
    </recommendedName>
</protein>
<evidence type="ECO:0008006" key="5">
    <source>
        <dbReference type="Google" id="ProtNLM"/>
    </source>
</evidence>
<comment type="caution">
    <text evidence="3">The sequence shown here is derived from an EMBL/GenBank/DDBJ whole genome shotgun (WGS) entry which is preliminary data.</text>
</comment>
<reference evidence="3 4" key="1">
    <citation type="submission" date="2018-02" db="EMBL/GenBank/DDBJ databases">
        <title>Genomic Encyclopedia of Archaeal and Bacterial Type Strains, Phase II (KMG-II): from individual species to whole genera.</title>
        <authorList>
            <person name="Goeker M."/>
        </authorList>
    </citation>
    <scope>NUCLEOTIDE SEQUENCE [LARGE SCALE GENOMIC DNA]</scope>
    <source>
        <strain evidence="3 4">DSM 22857</strain>
    </source>
</reference>
<dbReference type="OrthoDB" id="3535217at2"/>
<feature type="region of interest" description="Disordered" evidence="1">
    <location>
        <begin position="24"/>
        <end position="46"/>
    </location>
</feature>
<dbReference type="AlphaFoldDB" id="A0A2S6ITK1"/>
<dbReference type="RefSeq" id="WP_146099452.1">
    <property type="nucleotide sequence ID" value="NZ_PTJD01000004.1"/>
</dbReference>
<evidence type="ECO:0000256" key="2">
    <source>
        <dbReference type="SAM" id="SignalP"/>
    </source>
</evidence>
<gene>
    <name evidence="3" type="ORF">CLV92_104197</name>
</gene>
<name>A0A2S6ITK1_9ACTN</name>
<accession>A0A2S6ITK1</accession>
<keyword evidence="2" id="KW-0732">Signal</keyword>
<evidence type="ECO:0000313" key="3">
    <source>
        <dbReference type="EMBL" id="PPK97376.1"/>
    </source>
</evidence>
<keyword evidence="4" id="KW-1185">Reference proteome</keyword>
<evidence type="ECO:0000256" key="1">
    <source>
        <dbReference type="SAM" id="MobiDB-lite"/>
    </source>
</evidence>
<dbReference type="Proteomes" id="UP000239485">
    <property type="component" value="Unassembled WGS sequence"/>
</dbReference>
<feature type="chain" id="PRO_5039628675" description="DUF4352 domain-containing protein" evidence="2">
    <location>
        <begin position="26"/>
        <end position="192"/>
    </location>
</feature>
<dbReference type="PROSITE" id="PS51257">
    <property type="entry name" value="PROKAR_LIPOPROTEIN"/>
    <property type="match status" value="1"/>
</dbReference>
<sequence>MERTTRRVLAVALGLVLLASGTGCSGEEAQDAPTPPGAAGGGTTATPAQSLAQDLAVAGGSTVPVDAPAIASAPADTSGAVLEVLAVQRLRGTTLLTMAVRNESADELRIINRLGSPHLDTRSVALVDPVGLKRYLPYVDGEDRCLCSSTKSQEIPRGERTILTALYPALPEGVLTVAVQTPMGGIAEVPVS</sequence>